<evidence type="ECO:0000313" key="2">
    <source>
        <dbReference type="EMBL" id="AMJ80903.1"/>
    </source>
</evidence>
<geneLocation type="plasmid" evidence="2 3">
    <name>pAMEDUM8_300</name>
</geneLocation>
<sequence>MEENQKTEKQWLVLIQGTSLHSYIKTSEPTYLWSFLFSLMTFVIVIVGILQVTVGELLSEDQNPFPYILKLIVAGSLSMSLSCLFGKKLLAFITCLASSAFSLFLLGYV</sequence>
<dbReference type="RefSeq" id="WP_015068725.1">
    <property type="nucleotide sequence ID" value="NZ_CAKMLI010000003.1"/>
</dbReference>
<evidence type="ECO:0000313" key="3">
    <source>
        <dbReference type="Proteomes" id="UP000061468"/>
    </source>
</evidence>
<evidence type="ECO:0000256" key="1">
    <source>
        <dbReference type="SAM" id="Phobius"/>
    </source>
</evidence>
<gene>
    <name evidence="2" type="ORF">AV942_21225</name>
</gene>
<feature type="transmembrane region" description="Helical" evidence="1">
    <location>
        <begin position="89"/>
        <end position="108"/>
    </location>
</feature>
<keyword evidence="1" id="KW-0812">Transmembrane</keyword>
<protein>
    <submittedName>
        <fullName evidence="2">Uncharacterized protein</fullName>
    </submittedName>
</protein>
<name>A0AAC9AEW7_9ALTE</name>
<dbReference type="EMBL" id="CP013929">
    <property type="protein sequence ID" value="AMJ80903.1"/>
    <property type="molecule type" value="Genomic_DNA"/>
</dbReference>
<dbReference type="AlphaFoldDB" id="A0AAC9AEW7"/>
<keyword evidence="1" id="KW-0472">Membrane</keyword>
<feature type="transmembrane region" description="Helical" evidence="1">
    <location>
        <begin position="31"/>
        <end position="53"/>
    </location>
</feature>
<reference evidence="2 3" key="1">
    <citation type="submission" date="2015-12" db="EMBL/GenBank/DDBJ databases">
        <title>Intraspecies pangenome expansion in the marine bacterium Alteromonas.</title>
        <authorList>
            <person name="Lopez-Perez M."/>
            <person name="Rodriguez-Valera F."/>
        </authorList>
    </citation>
    <scope>NUCLEOTIDE SEQUENCE [LARGE SCALE GENOMIC DNA]</scope>
    <source>
        <strain evidence="2 3">UM8</strain>
        <plasmid evidence="2 3">pAMEDUM8_300</plasmid>
    </source>
</reference>
<feature type="transmembrane region" description="Helical" evidence="1">
    <location>
        <begin position="65"/>
        <end position="84"/>
    </location>
</feature>
<keyword evidence="1" id="KW-1133">Transmembrane helix</keyword>
<accession>A0AAC9AEW7</accession>
<keyword evidence="2" id="KW-0614">Plasmid</keyword>
<dbReference type="Proteomes" id="UP000061468">
    <property type="component" value="Plasmid pAMEDUM8_300"/>
</dbReference>
<proteinExistence type="predicted"/>
<organism evidence="2 3">
    <name type="scientific">Alteromonas mediterranea</name>
    <dbReference type="NCBI Taxonomy" id="314275"/>
    <lineage>
        <taxon>Bacteria</taxon>
        <taxon>Pseudomonadati</taxon>
        <taxon>Pseudomonadota</taxon>
        <taxon>Gammaproteobacteria</taxon>
        <taxon>Alteromonadales</taxon>
        <taxon>Alteromonadaceae</taxon>
        <taxon>Alteromonas/Salinimonas group</taxon>
        <taxon>Alteromonas</taxon>
    </lineage>
</organism>